<sequence length="183" mass="19719">MPLRSFLSSLFRIPLVPLGPVPPSASLPGPGVFNSPFIILKFSLTLAPVFPRQLRSNKSFPKKNVAIPIDNPPPNFPLFSLFLAPATTTDFLVQKNESHLNPSPPFSRASSICCILCSTVWRIESAALICRIFARSSIFWTCPATVTGGCSVLRTEGIQKGPPPLFAFDPQVAGPTGLRTISG</sequence>
<evidence type="ECO:0000313" key="1">
    <source>
        <dbReference type="EMBL" id="KAK0649469.1"/>
    </source>
</evidence>
<keyword evidence="2" id="KW-1185">Reference proteome</keyword>
<gene>
    <name evidence="1" type="ORF">B0T16DRAFT_131672</name>
</gene>
<dbReference type="EMBL" id="JAULSV010000003">
    <property type="protein sequence ID" value="KAK0649469.1"/>
    <property type="molecule type" value="Genomic_DNA"/>
</dbReference>
<accession>A0AA39YBA7</accession>
<organism evidence="1 2">
    <name type="scientific">Cercophora newfieldiana</name>
    <dbReference type="NCBI Taxonomy" id="92897"/>
    <lineage>
        <taxon>Eukaryota</taxon>
        <taxon>Fungi</taxon>
        <taxon>Dikarya</taxon>
        <taxon>Ascomycota</taxon>
        <taxon>Pezizomycotina</taxon>
        <taxon>Sordariomycetes</taxon>
        <taxon>Sordariomycetidae</taxon>
        <taxon>Sordariales</taxon>
        <taxon>Lasiosphaeriaceae</taxon>
        <taxon>Cercophora</taxon>
    </lineage>
</organism>
<reference evidence="1" key="1">
    <citation type="submission" date="2023-06" db="EMBL/GenBank/DDBJ databases">
        <title>Genome-scale phylogeny and comparative genomics of the fungal order Sordariales.</title>
        <authorList>
            <consortium name="Lawrence Berkeley National Laboratory"/>
            <person name="Hensen N."/>
            <person name="Bonometti L."/>
            <person name="Westerberg I."/>
            <person name="Brannstrom I.O."/>
            <person name="Guillou S."/>
            <person name="Cros-Aarteil S."/>
            <person name="Calhoun S."/>
            <person name="Haridas S."/>
            <person name="Kuo A."/>
            <person name="Mondo S."/>
            <person name="Pangilinan J."/>
            <person name="Riley R."/>
            <person name="Labutti K."/>
            <person name="Andreopoulos B."/>
            <person name="Lipzen A."/>
            <person name="Chen C."/>
            <person name="Yanf M."/>
            <person name="Daum C."/>
            <person name="Ng V."/>
            <person name="Clum A."/>
            <person name="Steindorff A."/>
            <person name="Ohm R."/>
            <person name="Martin F."/>
            <person name="Silar P."/>
            <person name="Natvig D."/>
            <person name="Lalanne C."/>
            <person name="Gautier V."/>
            <person name="Ament-Velasquez S.L."/>
            <person name="Kruys A."/>
            <person name="Hutchinson M.I."/>
            <person name="Powell A.J."/>
            <person name="Barry K."/>
            <person name="Miller A.N."/>
            <person name="Grigoriev I.V."/>
            <person name="Debuchy R."/>
            <person name="Gladieux P."/>
            <person name="Thoren M.H."/>
            <person name="Johannesson H."/>
        </authorList>
    </citation>
    <scope>NUCLEOTIDE SEQUENCE</scope>
    <source>
        <strain evidence="1">SMH2532-1</strain>
    </source>
</reference>
<dbReference type="AlphaFoldDB" id="A0AA39YBA7"/>
<proteinExistence type="predicted"/>
<comment type="caution">
    <text evidence="1">The sequence shown here is derived from an EMBL/GenBank/DDBJ whole genome shotgun (WGS) entry which is preliminary data.</text>
</comment>
<evidence type="ECO:0000313" key="2">
    <source>
        <dbReference type="Proteomes" id="UP001174936"/>
    </source>
</evidence>
<dbReference type="Proteomes" id="UP001174936">
    <property type="component" value="Unassembled WGS sequence"/>
</dbReference>
<protein>
    <submittedName>
        <fullName evidence="1">Uncharacterized protein</fullName>
    </submittedName>
</protein>
<name>A0AA39YBA7_9PEZI</name>